<evidence type="ECO:0000313" key="4">
    <source>
        <dbReference type="Proteomes" id="UP000694621"/>
    </source>
</evidence>
<dbReference type="GO" id="GO:0009897">
    <property type="term" value="C:external side of plasma membrane"/>
    <property type="evidence" value="ECO:0007669"/>
    <property type="project" value="TreeGrafter"/>
</dbReference>
<name>A0A8B9J4V5_ASTMX</name>
<dbReference type="SUPFAM" id="SSF54452">
    <property type="entry name" value="MHC antigen-recognition domain"/>
    <property type="match status" value="1"/>
</dbReference>
<dbReference type="InterPro" id="IPR011161">
    <property type="entry name" value="MHC_I-like_Ag-recog"/>
</dbReference>
<reference evidence="3" key="1">
    <citation type="submission" date="2025-08" db="UniProtKB">
        <authorList>
            <consortium name="Ensembl"/>
        </authorList>
    </citation>
    <scope>IDENTIFICATION</scope>
</reference>
<dbReference type="PANTHER" id="PTHR16675">
    <property type="entry name" value="MHC CLASS I-RELATED"/>
    <property type="match status" value="1"/>
</dbReference>
<evidence type="ECO:0000313" key="3">
    <source>
        <dbReference type="Ensembl" id="ENSAMXP00005002648.1"/>
    </source>
</evidence>
<dbReference type="Gene3D" id="3.30.500.10">
    <property type="entry name" value="MHC class I-like antigen recognition-like"/>
    <property type="match status" value="1"/>
</dbReference>
<organism evidence="3 4">
    <name type="scientific">Astyanax mexicanus</name>
    <name type="common">Blind cave fish</name>
    <name type="synonym">Astyanax fasciatus mexicanus</name>
    <dbReference type="NCBI Taxonomy" id="7994"/>
    <lineage>
        <taxon>Eukaryota</taxon>
        <taxon>Metazoa</taxon>
        <taxon>Chordata</taxon>
        <taxon>Craniata</taxon>
        <taxon>Vertebrata</taxon>
        <taxon>Euteleostomi</taxon>
        <taxon>Actinopterygii</taxon>
        <taxon>Neopterygii</taxon>
        <taxon>Teleostei</taxon>
        <taxon>Ostariophysi</taxon>
        <taxon>Characiformes</taxon>
        <taxon>Characoidei</taxon>
        <taxon>Acestrorhamphidae</taxon>
        <taxon>Acestrorhamphinae</taxon>
        <taxon>Astyanax</taxon>
    </lineage>
</organism>
<dbReference type="AlphaFoldDB" id="A0A8B9J4V5"/>
<dbReference type="Proteomes" id="UP000694621">
    <property type="component" value="Unplaced"/>
</dbReference>
<dbReference type="PANTHER" id="PTHR16675:SF237">
    <property type="entry name" value="MHC CLASS I ANTIGEN TRANSCRIPT VARIANT 1-RELATED"/>
    <property type="match status" value="1"/>
</dbReference>
<proteinExistence type="predicted"/>
<dbReference type="GO" id="GO:0005615">
    <property type="term" value="C:extracellular space"/>
    <property type="evidence" value="ECO:0007669"/>
    <property type="project" value="TreeGrafter"/>
</dbReference>
<feature type="domain" description="MHC class I-like antigen recognition-like" evidence="2">
    <location>
        <begin position="15"/>
        <end position="79"/>
    </location>
</feature>
<dbReference type="GO" id="GO:0006955">
    <property type="term" value="P:immune response"/>
    <property type="evidence" value="ECO:0007669"/>
    <property type="project" value="TreeGrafter"/>
</dbReference>
<dbReference type="InterPro" id="IPR011162">
    <property type="entry name" value="MHC_I/II-like_Ag-recog"/>
</dbReference>
<protein>
    <recommendedName>
        <fullName evidence="2">MHC class I-like antigen recognition-like domain-containing protein</fullName>
    </recommendedName>
</protein>
<accession>A0A8B9J4V5</accession>
<evidence type="ECO:0000259" key="2">
    <source>
        <dbReference type="Pfam" id="PF00129"/>
    </source>
</evidence>
<dbReference type="InterPro" id="IPR050208">
    <property type="entry name" value="MHC_class-I_related"/>
</dbReference>
<dbReference type="InterPro" id="IPR037055">
    <property type="entry name" value="MHC_I-like_Ag-recog_sf"/>
</dbReference>
<evidence type="ECO:0000256" key="1">
    <source>
        <dbReference type="ARBA" id="ARBA00023180"/>
    </source>
</evidence>
<sequence>VEPQTNVLTINGVKKHSLRNFFTGVTGINFPEFTAVGMVDGEQFVHYDSNTREQRPKTEWIKKVVGDDAEYWDTETKILIHAHTHTYGPFHRPCVFWKAVGIHMEETHMDTGRINKKHIKC</sequence>
<keyword evidence="1" id="KW-0325">Glycoprotein</keyword>
<dbReference type="Pfam" id="PF00129">
    <property type="entry name" value="MHC_I"/>
    <property type="match status" value="1"/>
</dbReference>
<dbReference type="Ensembl" id="ENSAMXT00005002982.1">
    <property type="protein sequence ID" value="ENSAMXP00005002648.1"/>
    <property type="gene ID" value="ENSAMXG00005001554.1"/>
</dbReference>